<dbReference type="GO" id="GO:0016020">
    <property type="term" value="C:membrane"/>
    <property type="evidence" value="ECO:0007669"/>
    <property type="project" value="UniProtKB-SubCell"/>
</dbReference>
<evidence type="ECO:0000256" key="6">
    <source>
        <dbReference type="ARBA" id="ARBA00023128"/>
    </source>
</evidence>
<keyword evidence="5 8" id="KW-0175">Coiled coil</keyword>
<evidence type="ECO:0000256" key="9">
    <source>
        <dbReference type="SAM" id="MobiDB-lite"/>
    </source>
</evidence>
<comment type="subcellular location">
    <subcellularLocation>
        <location evidence="2">Membrane</location>
    </subcellularLocation>
    <subcellularLocation>
        <location evidence="1">Mitochondrion</location>
    </subcellularLocation>
</comment>
<feature type="transmembrane region" description="Helical" evidence="10">
    <location>
        <begin position="346"/>
        <end position="369"/>
    </location>
</feature>
<proteinExistence type="predicted"/>
<evidence type="ECO:0000256" key="5">
    <source>
        <dbReference type="ARBA" id="ARBA00023054"/>
    </source>
</evidence>
<dbReference type="EMBL" id="JAKWBI020000058">
    <property type="protein sequence ID" value="KAJ2904248.1"/>
    <property type="molecule type" value="Genomic_DNA"/>
</dbReference>
<evidence type="ECO:0008006" key="13">
    <source>
        <dbReference type="Google" id="ProtNLM"/>
    </source>
</evidence>
<dbReference type="GO" id="GO:0005739">
    <property type="term" value="C:mitochondrion"/>
    <property type="evidence" value="ECO:0007669"/>
    <property type="project" value="UniProtKB-SubCell"/>
</dbReference>
<evidence type="ECO:0000256" key="10">
    <source>
        <dbReference type="SAM" id="Phobius"/>
    </source>
</evidence>
<keyword evidence="7 10" id="KW-0472">Membrane</keyword>
<feature type="region of interest" description="Disordered" evidence="9">
    <location>
        <begin position="51"/>
        <end position="165"/>
    </location>
</feature>
<evidence type="ECO:0000313" key="12">
    <source>
        <dbReference type="Proteomes" id="UP001201980"/>
    </source>
</evidence>
<dbReference type="PANTHER" id="PTHR14360:SF12">
    <property type="entry name" value="MOZ PROTEIN REPRESENTS A CHROMATIN-ASSOCIATED ACETYLTRANSFERASE"/>
    <property type="match status" value="1"/>
</dbReference>
<keyword evidence="6" id="KW-0496">Mitochondrion</keyword>
<keyword evidence="12" id="KW-1185">Reference proteome</keyword>
<evidence type="ECO:0000256" key="3">
    <source>
        <dbReference type="ARBA" id="ARBA00022692"/>
    </source>
</evidence>
<keyword evidence="3 10" id="KW-0812">Transmembrane</keyword>
<dbReference type="InterPro" id="IPR024461">
    <property type="entry name" value="CCDC90-like"/>
</dbReference>
<reference evidence="11" key="1">
    <citation type="submission" date="2022-07" db="EMBL/GenBank/DDBJ databases">
        <title>Draft genome sequence of Zalerion maritima ATCC 34329, a (micro)plastics degrading marine fungus.</title>
        <authorList>
            <person name="Paco A."/>
            <person name="Goncalves M.F.M."/>
            <person name="Rocha-Santos T.A.P."/>
            <person name="Alves A."/>
        </authorList>
    </citation>
    <scope>NUCLEOTIDE SEQUENCE</scope>
    <source>
        <strain evidence="11">ATCC 34329</strain>
    </source>
</reference>
<evidence type="ECO:0000256" key="1">
    <source>
        <dbReference type="ARBA" id="ARBA00004173"/>
    </source>
</evidence>
<feature type="compositionally biased region" description="Basic and acidic residues" evidence="9">
    <location>
        <begin position="70"/>
        <end position="81"/>
    </location>
</feature>
<comment type="caution">
    <text evidence="11">The sequence shown here is derived from an EMBL/GenBank/DDBJ whole genome shotgun (WGS) entry which is preliminary data.</text>
</comment>
<name>A0AAD5RUY7_9PEZI</name>
<feature type="region of interest" description="Disordered" evidence="9">
    <location>
        <begin position="374"/>
        <end position="401"/>
    </location>
</feature>
<keyword evidence="4 10" id="KW-1133">Transmembrane helix</keyword>
<gene>
    <name evidence="11" type="ORF">MKZ38_008459</name>
</gene>
<dbReference type="AlphaFoldDB" id="A0AAD5RUY7"/>
<dbReference type="Pfam" id="PF07798">
    <property type="entry name" value="CCDC90-like"/>
    <property type="match status" value="1"/>
</dbReference>
<evidence type="ECO:0000256" key="4">
    <source>
        <dbReference type="ARBA" id="ARBA00022989"/>
    </source>
</evidence>
<evidence type="ECO:0000256" key="8">
    <source>
        <dbReference type="SAM" id="Coils"/>
    </source>
</evidence>
<evidence type="ECO:0000313" key="11">
    <source>
        <dbReference type="EMBL" id="KAJ2904248.1"/>
    </source>
</evidence>
<evidence type="ECO:0000256" key="7">
    <source>
        <dbReference type="ARBA" id="ARBA00023136"/>
    </source>
</evidence>
<sequence>MSQGRLTFLYSHLFKQLRATEVKAVRVATCRCSYLPAAQTMRISTDSTKLESSAFAKRHGKAVQPQELKIPQDQKSKEEKGAIALVIGGDSQSSNAKPETTGHQSSSSKPTGDSEEVSQPPKSPPEGSNDGGEDGNQEQVSAEDGEGGEGKTKNKGKFSDGPMKSVLQTGESEEAKKGAKKKPALVPPPYIHQFDTYMITKKLEEGTFTEQQSIQIMKAMRMLISINLNKAKDVLVSKSDVENETYLFRAACSELSTEVKNNRKAADEHQRQQRTMLQHEMDILTQSLNQELATLEDTVKNMFNERKMAVKDEENETQGAIQQLHLRISSKLNSDAKSDIEGVRWVIMRMAAGGIGFVALLALIMFNYVSTKKKERKEEAKKKKIDEEERKRQVEKGKIEHSDGPAVIEILAAS</sequence>
<dbReference type="PANTHER" id="PTHR14360">
    <property type="entry name" value="PROTEIN FMP32, MITOCHONDRIAL"/>
    <property type="match status" value="1"/>
</dbReference>
<dbReference type="Gene3D" id="1.20.5.340">
    <property type="match status" value="1"/>
</dbReference>
<feature type="compositionally biased region" description="Polar residues" evidence="9">
    <location>
        <begin position="90"/>
        <end position="111"/>
    </location>
</feature>
<feature type="compositionally biased region" description="Basic and acidic residues" evidence="9">
    <location>
        <begin position="376"/>
        <end position="401"/>
    </location>
</feature>
<dbReference type="Proteomes" id="UP001201980">
    <property type="component" value="Unassembled WGS sequence"/>
</dbReference>
<feature type="compositionally biased region" description="Acidic residues" evidence="9">
    <location>
        <begin position="131"/>
        <end position="147"/>
    </location>
</feature>
<evidence type="ECO:0000256" key="2">
    <source>
        <dbReference type="ARBA" id="ARBA00004370"/>
    </source>
</evidence>
<protein>
    <recommendedName>
        <fullName evidence="13">MOZ protein represents a chromatin-associated acetyltransferase</fullName>
    </recommendedName>
</protein>
<accession>A0AAD5RUY7</accession>
<organism evidence="11 12">
    <name type="scientific">Zalerion maritima</name>
    <dbReference type="NCBI Taxonomy" id="339359"/>
    <lineage>
        <taxon>Eukaryota</taxon>
        <taxon>Fungi</taxon>
        <taxon>Dikarya</taxon>
        <taxon>Ascomycota</taxon>
        <taxon>Pezizomycotina</taxon>
        <taxon>Sordariomycetes</taxon>
        <taxon>Lulworthiomycetidae</taxon>
        <taxon>Lulworthiales</taxon>
        <taxon>Lulworthiaceae</taxon>
        <taxon>Zalerion</taxon>
    </lineage>
</organism>
<feature type="coiled-coil region" evidence="8">
    <location>
        <begin position="252"/>
        <end position="305"/>
    </location>
</feature>